<evidence type="ECO:0000259" key="2">
    <source>
        <dbReference type="PROSITE" id="PS51762"/>
    </source>
</evidence>
<accession>A0AAD4LW98</accession>
<dbReference type="PROSITE" id="PS51762">
    <property type="entry name" value="GH16_2"/>
    <property type="match status" value="1"/>
</dbReference>
<dbReference type="InterPro" id="IPR000757">
    <property type="entry name" value="Beta-glucanase-like"/>
</dbReference>
<dbReference type="EMBL" id="WTXG01000117">
    <property type="protein sequence ID" value="KAI0292614.1"/>
    <property type="molecule type" value="Genomic_DNA"/>
</dbReference>
<evidence type="ECO:0000313" key="3">
    <source>
        <dbReference type="EMBL" id="KAI0292614.1"/>
    </source>
</evidence>
<feature type="domain" description="GH16" evidence="2">
    <location>
        <begin position="28"/>
        <end position="315"/>
    </location>
</feature>
<dbReference type="GO" id="GO:0004553">
    <property type="term" value="F:hydrolase activity, hydrolyzing O-glycosyl compounds"/>
    <property type="evidence" value="ECO:0007669"/>
    <property type="project" value="InterPro"/>
</dbReference>
<feature type="signal peptide" evidence="1">
    <location>
        <begin position="1"/>
        <end position="20"/>
    </location>
</feature>
<dbReference type="GO" id="GO:0009251">
    <property type="term" value="P:glucan catabolic process"/>
    <property type="evidence" value="ECO:0007669"/>
    <property type="project" value="TreeGrafter"/>
</dbReference>
<dbReference type="SUPFAM" id="SSF49899">
    <property type="entry name" value="Concanavalin A-like lectins/glucanases"/>
    <property type="match status" value="1"/>
</dbReference>
<organism evidence="3 4">
    <name type="scientific">Multifurca ochricompacta</name>
    <dbReference type="NCBI Taxonomy" id="376703"/>
    <lineage>
        <taxon>Eukaryota</taxon>
        <taxon>Fungi</taxon>
        <taxon>Dikarya</taxon>
        <taxon>Basidiomycota</taxon>
        <taxon>Agaricomycotina</taxon>
        <taxon>Agaricomycetes</taxon>
        <taxon>Russulales</taxon>
        <taxon>Russulaceae</taxon>
        <taxon>Multifurca</taxon>
    </lineage>
</organism>
<dbReference type="Pfam" id="PF26113">
    <property type="entry name" value="GH16_XgeA"/>
    <property type="match status" value="1"/>
</dbReference>
<reference evidence="3" key="1">
    <citation type="journal article" date="2022" name="New Phytol.">
        <title>Evolutionary transition to the ectomycorrhizal habit in the genomes of a hyperdiverse lineage of mushroom-forming fungi.</title>
        <authorList>
            <person name="Looney B."/>
            <person name="Miyauchi S."/>
            <person name="Morin E."/>
            <person name="Drula E."/>
            <person name="Courty P.E."/>
            <person name="Kohler A."/>
            <person name="Kuo A."/>
            <person name="LaButti K."/>
            <person name="Pangilinan J."/>
            <person name="Lipzen A."/>
            <person name="Riley R."/>
            <person name="Andreopoulos W."/>
            <person name="He G."/>
            <person name="Johnson J."/>
            <person name="Nolan M."/>
            <person name="Tritt A."/>
            <person name="Barry K.W."/>
            <person name="Grigoriev I.V."/>
            <person name="Nagy L.G."/>
            <person name="Hibbett D."/>
            <person name="Henrissat B."/>
            <person name="Matheny P.B."/>
            <person name="Labbe J."/>
            <person name="Martin F.M."/>
        </authorList>
    </citation>
    <scope>NUCLEOTIDE SEQUENCE</scope>
    <source>
        <strain evidence="3">BPL690</strain>
    </source>
</reference>
<sequence length="315" mass="33644">MKLFASSVPLFVLLVHPVLAWKYSLADTYQGSNFFSTFQFFTSADPTHGRVHDVARSKGLATVSSGGNLIIRADDSTQLSAGGPGRDSVRIMSNKKYDTHVSIYNVVHMPQGCGTWPAIWENGDHWPAGGEIDILEGVNDRGANLVTLHTTPGCFMPGSRAMTGIHTGLDCNTATNGNAGCGAHLTDSNNYGPAFNLNGGGWFAIERTKSFVKVWFWGRSNSSSVPAEVAIGANGINSDNWGLPGAYFPNTNCDIGSHFGPANIIINIDLCGDWAGNPSVYSSSGCPGTCVDLVNHNPGAFSEAFFEIAWIKVYQ</sequence>
<dbReference type="Gene3D" id="2.60.120.200">
    <property type="match status" value="1"/>
</dbReference>
<evidence type="ECO:0000256" key="1">
    <source>
        <dbReference type="SAM" id="SignalP"/>
    </source>
</evidence>
<dbReference type="CDD" id="cd02181">
    <property type="entry name" value="GH16_fungal_Lam16A_glucanase"/>
    <property type="match status" value="1"/>
</dbReference>
<dbReference type="Proteomes" id="UP001203297">
    <property type="component" value="Unassembled WGS sequence"/>
</dbReference>
<evidence type="ECO:0000313" key="4">
    <source>
        <dbReference type="Proteomes" id="UP001203297"/>
    </source>
</evidence>
<dbReference type="PANTHER" id="PTHR10963">
    <property type="entry name" value="GLYCOSYL HYDROLASE-RELATED"/>
    <property type="match status" value="1"/>
</dbReference>
<dbReference type="PANTHER" id="PTHR10963:SF24">
    <property type="entry name" value="GLYCOSIDASE C21B10.07-RELATED"/>
    <property type="match status" value="1"/>
</dbReference>
<protein>
    <submittedName>
        <fullName evidence="3">Laminarinase</fullName>
    </submittedName>
</protein>
<dbReference type="InterPro" id="IPR013320">
    <property type="entry name" value="ConA-like_dom_sf"/>
</dbReference>
<keyword evidence="1" id="KW-0732">Signal</keyword>
<comment type="caution">
    <text evidence="3">The sequence shown here is derived from an EMBL/GenBank/DDBJ whole genome shotgun (WGS) entry which is preliminary data.</text>
</comment>
<dbReference type="InterPro" id="IPR050546">
    <property type="entry name" value="Glycosyl_Hydrlase_16"/>
</dbReference>
<gene>
    <name evidence="3" type="ORF">B0F90DRAFT_1811936</name>
</gene>
<feature type="chain" id="PRO_5042196450" evidence="1">
    <location>
        <begin position="21"/>
        <end position="315"/>
    </location>
</feature>
<proteinExistence type="predicted"/>
<keyword evidence="4" id="KW-1185">Reference proteome</keyword>
<name>A0AAD4LW98_9AGAM</name>
<dbReference type="AlphaFoldDB" id="A0AAD4LW98"/>